<dbReference type="NCBIfam" id="TIGR03914">
    <property type="entry name" value="UDG_fam_dom"/>
    <property type="match status" value="1"/>
</dbReference>
<dbReference type="SMART" id="SM00986">
    <property type="entry name" value="UDG"/>
    <property type="match status" value="1"/>
</dbReference>
<dbReference type="STRING" id="1196353.SAMN05444921_108146"/>
<protein>
    <recommendedName>
        <fullName evidence="2">Type-4 uracil-DNA glycosylase</fullName>
    </recommendedName>
</protein>
<proteinExistence type="inferred from homology"/>
<dbReference type="SUPFAM" id="SSF52141">
    <property type="entry name" value="Uracil-DNA glycosylase-like"/>
    <property type="match status" value="1"/>
</dbReference>
<evidence type="ECO:0000256" key="10">
    <source>
        <dbReference type="SAM" id="MobiDB-lite"/>
    </source>
</evidence>
<keyword evidence="8" id="KW-0411">Iron-sulfur</keyword>
<evidence type="ECO:0000313" key="12">
    <source>
        <dbReference type="EMBL" id="SDM44340.1"/>
    </source>
</evidence>
<keyword evidence="3" id="KW-0004">4Fe-4S</keyword>
<evidence type="ECO:0000256" key="2">
    <source>
        <dbReference type="ARBA" id="ARBA00019403"/>
    </source>
</evidence>
<keyword evidence="5" id="KW-0227">DNA damage</keyword>
<dbReference type="GO" id="GO:0097506">
    <property type="term" value="F:deaminated base DNA N-glycosylase activity"/>
    <property type="evidence" value="ECO:0007669"/>
    <property type="project" value="UniProtKB-ARBA"/>
</dbReference>
<evidence type="ECO:0000256" key="9">
    <source>
        <dbReference type="ARBA" id="ARBA00023204"/>
    </source>
</evidence>
<reference evidence="13" key="1">
    <citation type="submission" date="2016-10" db="EMBL/GenBank/DDBJ databases">
        <authorList>
            <person name="Varghese N."/>
            <person name="Submissions S."/>
        </authorList>
    </citation>
    <scope>NUCLEOTIDE SEQUENCE [LARGE SCALE GENOMIC DNA]</scope>
    <source>
        <strain evidence="13">CGMCC 4.7042</strain>
    </source>
</reference>
<evidence type="ECO:0000256" key="3">
    <source>
        <dbReference type="ARBA" id="ARBA00022485"/>
    </source>
</evidence>
<name>A0A1G9T9M1_9ACTN</name>
<evidence type="ECO:0000259" key="11">
    <source>
        <dbReference type="SMART" id="SM00986"/>
    </source>
</evidence>
<dbReference type="SMART" id="SM00987">
    <property type="entry name" value="UreE_C"/>
    <property type="match status" value="1"/>
</dbReference>
<evidence type="ECO:0000256" key="6">
    <source>
        <dbReference type="ARBA" id="ARBA00022801"/>
    </source>
</evidence>
<dbReference type="PANTHER" id="PTHR33693">
    <property type="entry name" value="TYPE-5 URACIL-DNA GLYCOSYLASE"/>
    <property type="match status" value="1"/>
</dbReference>
<sequence length="256" mass="26672">MRESMAGATGGAGGRQEAEAGNGPGGPGGPGEGGYDATPFLPGRRARLPGLWKAAARCRGCPLYRDATRTVFGEGDAGAAVLLLGEQPGDQEDRQGRPFVGPAGKVLTRALADAGLDPAQAYVTNAVKHFKFTVPEGRKRRIHKAPNLREITACRPWLMEELRLVSPEVVVALGASAGKALLGSSFRVTEQRGALLPWPDTVRDGGSVPDVRGLVATIHPSAVLRADDRERAYDGLVADLRVVADVLGGPEGGGGR</sequence>
<evidence type="ECO:0000256" key="5">
    <source>
        <dbReference type="ARBA" id="ARBA00022763"/>
    </source>
</evidence>
<dbReference type="AlphaFoldDB" id="A0A1G9T9M1"/>
<dbReference type="Pfam" id="PF03167">
    <property type="entry name" value="UDG"/>
    <property type="match status" value="1"/>
</dbReference>
<dbReference type="PANTHER" id="PTHR33693:SF9">
    <property type="entry name" value="TYPE-4 URACIL-DNA GLYCOSYLASE"/>
    <property type="match status" value="1"/>
</dbReference>
<dbReference type="InterPro" id="IPR036895">
    <property type="entry name" value="Uracil-DNA_glycosylase-like_sf"/>
</dbReference>
<dbReference type="Gene3D" id="3.40.470.10">
    <property type="entry name" value="Uracil-DNA glycosylase-like domain"/>
    <property type="match status" value="1"/>
</dbReference>
<dbReference type="GO" id="GO:0006281">
    <property type="term" value="P:DNA repair"/>
    <property type="evidence" value="ECO:0007669"/>
    <property type="project" value="UniProtKB-KW"/>
</dbReference>
<evidence type="ECO:0000256" key="8">
    <source>
        <dbReference type="ARBA" id="ARBA00023014"/>
    </source>
</evidence>
<keyword evidence="7" id="KW-0408">Iron</keyword>
<accession>A0A1G9T9M1</accession>
<keyword evidence="4" id="KW-0479">Metal-binding</keyword>
<dbReference type="InterPro" id="IPR051536">
    <property type="entry name" value="UDG_Type-4/5"/>
</dbReference>
<dbReference type="EMBL" id="FNHI01000008">
    <property type="protein sequence ID" value="SDM44340.1"/>
    <property type="molecule type" value="Genomic_DNA"/>
</dbReference>
<feature type="domain" description="Uracil-DNA glycosylase-like" evidence="11">
    <location>
        <begin position="72"/>
        <end position="241"/>
    </location>
</feature>
<evidence type="ECO:0000313" key="13">
    <source>
        <dbReference type="Proteomes" id="UP000199063"/>
    </source>
</evidence>
<gene>
    <name evidence="12" type="ORF">SAMN05444921_108146</name>
</gene>
<dbReference type="Proteomes" id="UP000199063">
    <property type="component" value="Unassembled WGS sequence"/>
</dbReference>
<feature type="compositionally biased region" description="Gly residues" evidence="10">
    <location>
        <begin position="22"/>
        <end position="34"/>
    </location>
</feature>
<keyword evidence="13" id="KW-1185">Reference proteome</keyword>
<organism evidence="12 13">
    <name type="scientific">Streptomyces wuyuanensis</name>
    <dbReference type="NCBI Taxonomy" id="1196353"/>
    <lineage>
        <taxon>Bacteria</taxon>
        <taxon>Bacillati</taxon>
        <taxon>Actinomycetota</taxon>
        <taxon>Actinomycetes</taxon>
        <taxon>Kitasatosporales</taxon>
        <taxon>Streptomycetaceae</taxon>
        <taxon>Streptomyces</taxon>
    </lineage>
</organism>
<dbReference type="GO" id="GO:0051539">
    <property type="term" value="F:4 iron, 4 sulfur cluster binding"/>
    <property type="evidence" value="ECO:0007669"/>
    <property type="project" value="UniProtKB-KW"/>
</dbReference>
<comment type="similarity">
    <text evidence="1">Belongs to the uracil-DNA glycosylase (UDG) superfamily. Type 4 (UDGa) family.</text>
</comment>
<dbReference type="CDD" id="cd10030">
    <property type="entry name" value="UDG-F4_TTUDGA_SPO1dp_like"/>
    <property type="match status" value="1"/>
</dbReference>
<dbReference type="InterPro" id="IPR005273">
    <property type="entry name" value="Ura-DNA_glyco_family4"/>
</dbReference>
<evidence type="ECO:0000256" key="7">
    <source>
        <dbReference type="ARBA" id="ARBA00023004"/>
    </source>
</evidence>
<dbReference type="InterPro" id="IPR005122">
    <property type="entry name" value="Uracil-DNA_glycosylase-like"/>
</dbReference>
<evidence type="ECO:0000256" key="4">
    <source>
        <dbReference type="ARBA" id="ARBA00022723"/>
    </source>
</evidence>
<keyword evidence="9" id="KW-0234">DNA repair</keyword>
<dbReference type="GO" id="GO:0046872">
    <property type="term" value="F:metal ion binding"/>
    <property type="evidence" value="ECO:0007669"/>
    <property type="project" value="UniProtKB-KW"/>
</dbReference>
<feature type="region of interest" description="Disordered" evidence="10">
    <location>
        <begin position="1"/>
        <end position="40"/>
    </location>
</feature>
<keyword evidence="6" id="KW-0378">Hydrolase</keyword>
<evidence type="ECO:0000256" key="1">
    <source>
        <dbReference type="ARBA" id="ARBA00006521"/>
    </source>
</evidence>